<feature type="domain" description="FLYWCH-type" evidence="4">
    <location>
        <begin position="76"/>
        <end position="132"/>
    </location>
</feature>
<dbReference type="InterPro" id="IPR007588">
    <property type="entry name" value="Znf_FLYWCH"/>
</dbReference>
<keyword evidence="3" id="KW-0862">Zinc</keyword>
<name>A0A922SB98_SPOEX</name>
<evidence type="ECO:0000313" key="6">
    <source>
        <dbReference type="Proteomes" id="UP000814243"/>
    </source>
</evidence>
<evidence type="ECO:0000256" key="3">
    <source>
        <dbReference type="ARBA" id="ARBA00022833"/>
    </source>
</evidence>
<dbReference type="EMBL" id="JACEFF010000759">
    <property type="protein sequence ID" value="KAH9631442.1"/>
    <property type="molecule type" value="Genomic_DNA"/>
</dbReference>
<gene>
    <name evidence="5" type="ORF">HF086_014287</name>
</gene>
<keyword evidence="2" id="KW-0863">Zinc-finger</keyword>
<sequence length="149" mass="17327">MQRNIATLIRSGKNKVLLASGHLYNRKHNARDRNWGWYCTRYHHGCKARIITDEDLFIIAYTGEHDHDPPGEIIKTGKGEMLYAGGFTFNRKQCSRNKKWRWYCTRYHHGCKAAVLTTLDLVVTTLLGEHNHIPPNLYYTGEGKAYINY</sequence>
<organism evidence="5 6">
    <name type="scientific">Spodoptera exigua</name>
    <name type="common">Beet armyworm</name>
    <name type="synonym">Noctua fulgens</name>
    <dbReference type="NCBI Taxonomy" id="7107"/>
    <lineage>
        <taxon>Eukaryota</taxon>
        <taxon>Metazoa</taxon>
        <taxon>Ecdysozoa</taxon>
        <taxon>Arthropoda</taxon>
        <taxon>Hexapoda</taxon>
        <taxon>Insecta</taxon>
        <taxon>Pterygota</taxon>
        <taxon>Neoptera</taxon>
        <taxon>Endopterygota</taxon>
        <taxon>Lepidoptera</taxon>
        <taxon>Glossata</taxon>
        <taxon>Ditrysia</taxon>
        <taxon>Noctuoidea</taxon>
        <taxon>Noctuidae</taxon>
        <taxon>Amphipyrinae</taxon>
        <taxon>Spodoptera</taxon>
    </lineage>
</organism>
<comment type="caution">
    <text evidence="5">The sequence shown here is derived from an EMBL/GenBank/DDBJ whole genome shotgun (WGS) entry which is preliminary data.</text>
</comment>
<evidence type="ECO:0000259" key="4">
    <source>
        <dbReference type="Pfam" id="PF04500"/>
    </source>
</evidence>
<proteinExistence type="predicted"/>
<accession>A0A922SB98</accession>
<dbReference type="GO" id="GO:0008270">
    <property type="term" value="F:zinc ion binding"/>
    <property type="evidence" value="ECO:0007669"/>
    <property type="project" value="UniProtKB-KW"/>
</dbReference>
<evidence type="ECO:0000313" key="5">
    <source>
        <dbReference type="EMBL" id="KAH9631442.1"/>
    </source>
</evidence>
<keyword evidence="1" id="KW-0479">Metal-binding</keyword>
<feature type="domain" description="FLYWCH-type" evidence="4">
    <location>
        <begin position="12"/>
        <end position="67"/>
    </location>
</feature>
<dbReference type="Proteomes" id="UP000814243">
    <property type="component" value="Unassembled WGS sequence"/>
</dbReference>
<evidence type="ECO:0000256" key="2">
    <source>
        <dbReference type="ARBA" id="ARBA00022771"/>
    </source>
</evidence>
<protein>
    <recommendedName>
        <fullName evidence="4">FLYWCH-type domain-containing protein</fullName>
    </recommendedName>
</protein>
<dbReference type="Pfam" id="PF04500">
    <property type="entry name" value="FLYWCH"/>
    <property type="match status" value="2"/>
</dbReference>
<reference evidence="5" key="1">
    <citation type="journal article" date="2021" name="G3 (Bethesda)">
        <title>Genome and transcriptome analysis of the beet armyworm Spodoptera exigua reveals targets for pest control. .</title>
        <authorList>
            <person name="Simon S."/>
            <person name="Breeschoten T."/>
            <person name="Jansen H.J."/>
            <person name="Dirks R.P."/>
            <person name="Schranz M.E."/>
            <person name="Ros V.I.D."/>
        </authorList>
    </citation>
    <scope>NUCLEOTIDE SEQUENCE</scope>
    <source>
        <strain evidence="5">TB_SE_WUR_2020</strain>
    </source>
</reference>
<evidence type="ECO:0000256" key="1">
    <source>
        <dbReference type="ARBA" id="ARBA00022723"/>
    </source>
</evidence>
<dbReference type="Gene3D" id="2.20.25.240">
    <property type="match status" value="2"/>
</dbReference>
<dbReference type="AlphaFoldDB" id="A0A922SB98"/>